<dbReference type="InterPro" id="IPR011856">
    <property type="entry name" value="tRNA_endonuc-like_dom_sf"/>
</dbReference>
<reference evidence="1 2" key="1">
    <citation type="submission" date="2016-06" db="EMBL/GenBank/DDBJ databases">
        <title>Draft genome of Moraxella lacunata CCUG 57757A.</title>
        <authorList>
            <person name="Salva-Serra F."/>
            <person name="Engstrom-Jakobsson H."/>
            <person name="Thorell K."/>
            <person name="Gonzales-Siles L."/>
            <person name="Karlsson R."/>
            <person name="Boulund F."/>
            <person name="Engstrand L."/>
            <person name="Kristiansson E."/>
            <person name="Moore E."/>
        </authorList>
    </citation>
    <scope>NUCLEOTIDE SEQUENCE [LARGE SCALE GENOMIC DNA]</scope>
    <source>
        <strain evidence="1 2">CCUG 57757A</strain>
    </source>
</reference>
<proteinExistence type="predicted"/>
<dbReference type="EMBL" id="LZMS01000044">
    <property type="protein sequence ID" value="OBX64241.1"/>
    <property type="molecule type" value="Genomic_DNA"/>
</dbReference>
<dbReference type="RefSeq" id="WP_065256546.1">
    <property type="nucleotide sequence ID" value="NZ_JARDJM010000023.1"/>
</dbReference>
<dbReference type="Gene3D" id="3.40.1350.10">
    <property type="match status" value="1"/>
</dbReference>
<dbReference type="AlphaFoldDB" id="A0A1B8Q448"/>
<sequence length="334" mass="38600">MSIFLIESDKSELLKPITFKEGNMLEKDIQNIIKSNPSILGEELLIVGEELSPFEDSKKRLDLLALDEFGKLVVIELKRDNDGFHMDLQAIRYASMVRLFSIDKIVEFYGNFHNCNNEQAEKAIDNFLGGDYAQKLDFDNVRIILVNQDFSKDITNTVLWLNEQGLDIKCIKINPYKLNSESIWDIDTIIPVKEAQEYQLKLREKKHSDQETKRNNKDFSKYQFNGGIFGKGRLVLAVVSDYCKNNPNIDIVHLQNKFPKELQSRLETAILYSDLEYDSKLAERYFKDNVITLNNTSKIVVCNQWGVGNIDRFIECATKLGYKIEKQSQMQLAT</sequence>
<organism evidence="1 2">
    <name type="scientific">Moraxella lacunata</name>
    <dbReference type="NCBI Taxonomy" id="477"/>
    <lineage>
        <taxon>Bacteria</taxon>
        <taxon>Pseudomonadati</taxon>
        <taxon>Pseudomonadota</taxon>
        <taxon>Gammaproteobacteria</taxon>
        <taxon>Moraxellales</taxon>
        <taxon>Moraxellaceae</taxon>
        <taxon>Moraxella</taxon>
    </lineage>
</organism>
<protein>
    <recommendedName>
        <fullName evidence="3">DUF91 domain-containing protein</fullName>
    </recommendedName>
</protein>
<accession>A0A1B8Q448</accession>
<dbReference type="GO" id="GO:0003676">
    <property type="term" value="F:nucleic acid binding"/>
    <property type="evidence" value="ECO:0007669"/>
    <property type="project" value="InterPro"/>
</dbReference>
<evidence type="ECO:0008006" key="3">
    <source>
        <dbReference type="Google" id="ProtNLM"/>
    </source>
</evidence>
<name>A0A1B8Q448_MORLA</name>
<comment type="caution">
    <text evidence="1">The sequence shown here is derived from an EMBL/GenBank/DDBJ whole genome shotgun (WGS) entry which is preliminary data.</text>
</comment>
<evidence type="ECO:0000313" key="1">
    <source>
        <dbReference type="EMBL" id="OBX64241.1"/>
    </source>
</evidence>
<dbReference type="Proteomes" id="UP000092607">
    <property type="component" value="Unassembled WGS sequence"/>
</dbReference>
<gene>
    <name evidence="1" type="ORF">A9309_04975</name>
</gene>
<evidence type="ECO:0000313" key="2">
    <source>
        <dbReference type="Proteomes" id="UP000092607"/>
    </source>
</evidence>
<dbReference type="OrthoDB" id="570199at2"/>